<dbReference type="AlphaFoldDB" id="A0A6J4RU83"/>
<sequence>ARSRRRQRGARARARRGHHREPHEPGGLRRPRQPRHRGDRGDRGHPGGRPDRASQLREDGGDRPDCRRPGVAPYRGDRGVLLGGGAEDLRALARRRSPRRLKSVRQGGHAPRRRPDRPLRGIRPRGARARLPARAEGVPPGRQGGRDSRREGRHRRHLPRGGRGRGPGGLPGRLRGGGGEGAYRRVPGGPRGLHLRAHRREGHPAVRPRSGLQAPRGRGRGAEHRRDGGLLTDDVDGALHVRADSGGDHQPHHPPARAHRGPLHGPLVRGRHGHRDRPEGPGVQLPLRGPGDAGAPAPARLRPPGALARLHRGRPQEARGHLVDREDRLRRPGLRRLPRVVFGGRRDNRPRRRARPRRCPGVPRRRQGGGWDLLHGRGTRPERRRDRPLHHGGAGPRLRRRRADQVPRHAVPHGYSPGSDGDGRAM</sequence>
<accession>A0A6J4RU83</accession>
<feature type="compositionally biased region" description="Basic residues" evidence="1">
    <location>
        <begin position="29"/>
        <end position="38"/>
    </location>
</feature>
<dbReference type="GO" id="GO:0004637">
    <property type="term" value="F:phosphoribosylamine-glycine ligase activity"/>
    <property type="evidence" value="ECO:0007669"/>
    <property type="project" value="UniProtKB-EC"/>
</dbReference>
<evidence type="ECO:0000256" key="1">
    <source>
        <dbReference type="SAM" id="MobiDB-lite"/>
    </source>
</evidence>
<feature type="compositionally biased region" description="Basic residues" evidence="1">
    <location>
        <begin position="110"/>
        <end position="128"/>
    </location>
</feature>
<feature type="compositionally biased region" description="Low complexity" evidence="1">
    <location>
        <begin position="285"/>
        <end position="308"/>
    </location>
</feature>
<feature type="compositionally biased region" description="Basic residues" evidence="1">
    <location>
        <begin position="252"/>
        <end position="262"/>
    </location>
</feature>
<dbReference type="EC" id="6.3.4.13" evidence="2"/>
<feature type="non-terminal residue" evidence="2">
    <location>
        <position position="1"/>
    </location>
</feature>
<feature type="compositionally biased region" description="Basic residues" evidence="1">
    <location>
        <begin position="92"/>
        <end position="103"/>
    </location>
</feature>
<feature type="region of interest" description="Disordered" evidence="1">
    <location>
        <begin position="1"/>
        <end position="330"/>
    </location>
</feature>
<feature type="non-terminal residue" evidence="2">
    <location>
        <position position="426"/>
    </location>
</feature>
<keyword evidence="2" id="KW-0436">Ligase</keyword>
<feature type="compositionally biased region" description="Basic and acidic residues" evidence="1">
    <location>
        <begin position="237"/>
        <end position="251"/>
    </location>
</feature>
<feature type="compositionally biased region" description="Gly residues" evidence="1">
    <location>
        <begin position="164"/>
        <end position="181"/>
    </location>
</feature>
<organism evidence="2">
    <name type="scientific">uncultured Rubrobacteraceae bacterium</name>
    <dbReference type="NCBI Taxonomy" id="349277"/>
    <lineage>
        <taxon>Bacteria</taxon>
        <taxon>Bacillati</taxon>
        <taxon>Actinomycetota</taxon>
        <taxon>Rubrobacteria</taxon>
        <taxon>Rubrobacterales</taxon>
        <taxon>Rubrobacteraceae</taxon>
        <taxon>environmental samples</taxon>
    </lineage>
</organism>
<feature type="region of interest" description="Disordered" evidence="1">
    <location>
        <begin position="342"/>
        <end position="426"/>
    </location>
</feature>
<name>A0A6J4RU83_9ACTN</name>
<protein>
    <submittedName>
        <fullName evidence="2">Phosphoribosylamine--glycine ligase</fullName>
        <ecNumber evidence="2">6.3.4.13</ecNumber>
    </submittedName>
</protein>
<feature type="compositionally biased region" description="Basic residues" evidence="1">
    <location>
        <begin position="151"/>
        <end position="163"/>
    </location>
</feature>
<gene>
    <name evidence="2" type="ORF">AVDCRST_MAG25-2556</name>
</gene>
<feature type="compositionally biased region" description="Basic and acidic residues" evidence="1">
    <location>
        <begin position="39"/>
        <end position="68"/>
    </location>
</feature>
<proteinExistence type="predicted"/>
<reference evidence="2" key="1">
    <citation type="submission" date="2020-02" db="EMBL/GenBank/DDBJ databases">
        <authorList>
            <person name="Meier V. D."/>
        </authorList>
    </citation>
    <scope>NUCLEOTIDE SEQUENCE</scope>
    <source>
        <strain evidence="2">AVDCRST_MAG25</strain>
    </source>
</reference>
<feature type="compositionally biased region" description="Basic residues" evidence="1">
    <location>
        <begin position="1"/>
        <end position="20"/>
    </location>
</feature>
<feature type="compositionally biased region" description="Basic and acidic residues" evidence="1">
    <location>
        <begin position="314"/>
        <end position="330"/>
    </location>
</feature>
<dbReference type="EMBL" id="CADCVI010000166">
    <property type="protein sequence ID" value="CAA9477798.1"/>
    <property type="molecule type" value="Genomic_DNA"/>
</dbReference>
<feature type="compositionally biased region" description="Basic residues" evidence="1">
    <location>
        <begin position="348"/>
        <end position="367"/>
    </location>
</feature>
<evidence type="ECO:0000313" key="2">
    <source>
        <dbReference type="EMBL" id="CAA9477798.1"/>
    </source>
</evidence>